<keyword evidence="4" id="KW-1185">Reference proteome</keyword>
<gene>
    <name evidence="3" type="ORF">OW729_06660</name>
</gene>
<sequence>MSKIYYNNKIITKAESDKLFSLGQIDLTKKTYFENLEMILCKADGTEITELKEAHSVKINFNLHDMDELEFDLPYYVEQQYLQVKNDNWKITEDYLLIKVNNEQMFVINNVAENKEEINTKHVHAYSKEYLLSFRKLARLQGTRQLYRDGSETTTSKISYSLDGSTWTNYSTPFEAEDGKNILIRRYDHFNVLIGEYIWNNKDKFAQIDGIDITYKDKDVFNKKIEISIRIVSETGEGLLNLLEQETSWKVGYIDIDVREDRSLGQHHRKYRTWDINKQAWSDILYKSLPELFDCIVRVDTINQKINIYHKDKFYENKGLYISKENYLKTIKKETKNDDVITRLRIFGKNNLGISSVNPTGKEYLEDFSYYRNSNSMDYDLLKALDDYDELQKVKTPIFYNYLQELKTLRENQTILENQLVDLQMQKTQKEDSRDMAIQHTEYHTDYDADMDKIEVDFSDIHGTDLSEFNKQIREIDKQIENKTVEISNVEDKINIVLNNIDFLENTLDKKNNFTTKQLEILDTFVKEETWENKNYSDGFELIKEGEKALRKLSKPSVEYSLDIVDFLNIVECQHDWGKLNIGDIINIYYDDFDLYIESKIIKISHSIDENNIDITISNNNHVDDTAKYISDLIKNSTEASNTVNMFKHKWDLSGKNTDMISQIINSGLDSAKNRISSARNQNIIIDQYGIQMKDLFDDKEQLRIINNTIAFTDSEWENCSVAITPKGICAPALYGKIIGSNKLIITNMNENGESSFLVDGSHMTATNMDLSLIRKNLLNRIYMNPEYGFKIQKRDTTTADWEDLLWLDMSGEIYAKSFHVINKDTSLDDNGLVVDNGRIKIINGNKYEAIYADKDGEMRLDGRVRVVRHLSEWSPKDKWDVEPEENRIILLDGYKDDEKGGKLLINNWNGDLNAFLGSPPSTDYMGGFFKLYNGKSKENGGSKERIELGVLTANDTGAVKIKNNSTNDIISLSGNDSGGIIQINEQDALVSTIVKPSVKIGAINDSEQFDGGHIILFNNKNTERQKVFIGIKKEENAGSITLNGKNGVENVLISAIDNVNNGISAGTIQLKNTFNKTSILFSADSNLNPMHREHISQLVFGEDINKPRLGLYSGNGDYGSYIQMGDKTGNPQMLIGNVSREETPGGNQVWYANMTDFSQTVPKRRIQIYVNSYKNAEIALWDNDNEGENPLARIETANGNLIISHKSGRSMKFTNGGKILFS</sequence>
<comment type="caution">
    <text evidence="3">The sequence shown here is derived from an EMBL/GenBank/DDBJ whole genome shotgun (WGS) entry which is preliminary data.</text>
</comment>
<evidence type="ECO:0000313" key="3">
    <source>
        <dbReference type="EMBL" id="MCY6958282.1"/>
    </source>
</evidence>
<dbReference type="RefSeq" id="WP_268060696.1">
    <property type="nucleotide sequence ID" value="NZ_JAPQFJ010000005.1"/>
</dbReference>
<dbReference type="Pfam" id="PF24049">
    <property type="entry name" value="YOMG_N"/>
    <property type="match status" value="1"/>
</dbReference>
<name>A0ABT4D7K4_9CLOT</name>
<reference evidence="3" key="1">
    <citation type="submission" date="2022-12" db="EMBL/GenBank/DDBJ databases">
        <title>Clostridium sp. nov., isolated from industrial wastewater.</title>
        <authorList>
            <person name="Jiayan W."/>
        </authorList>
    </citation>
    <scope>NUCLEOTIDE SEQUENCE</scope>
    <source>
        <strain evidence="3">ZC22-4</strain>
    </source>
</reference>
<dbReference type="InterPro" id="IPR057796">
    <property type="entry name" value="YOMG-like_N"/>
</dbReference>
<evidence type="ECO:0000313" key="4">
    <source>
        <dbReference type="Proteomes" id="UP001144612"/>
    </source>
</evidence>
<accession>A0ABT4D7K4</accession>
<evidence type="ECO:0000259" key="2">
    <source>
        <dbReference type="Pfam" id="PF24049"/>
    </source>
</evidence>
<dbReference type="Proteomes" id="UP001144612">
    <property type="component" value="Unassembled WGS sequence"/>
</dbReference>
<organism evidence="3 4">
    <name type="scientific">Clostridium brassicae</name>
    <dbReference type="NCBI Taxonomy" id="2999072"/>
    <lineage>
        <taxon>Bacteria</taxon>
        <taxon>Bacillati</taxon>
        <taxon>Bacillota</taxon>
        <taxon>Clostridia</taxon>
        <taxon>Eubacteriales</taxon>
        <taxon>Clostridiaceae</taxon>
        <taxon>Clostridium</taxon>
    </lineage>
</organism>
<protein>
    <recommendedName>
        <fullName evidence="2">YOMG-like N-terminal domain-containing protein</fullName>
    </recommendedName>
</protein>
<keyword evidence="1" id="KW-0175">Coiled coil</keyword>
<feature type="coiled-coil region" evidence="1">
    <location>
        <begin position="466"/>
        <end position="507"/>
    </location>
</feature>
<feature type="domain" description="YOMG-like N-terminal" evidence="2">
    <location>
        <begin position="40"/>
        <end position="123"/>
    </location>
</feature>
<dbReference type="EMBL" id="JAPQFJ010000005">
    <property type="protein sequence ID" value="MCY6958282.1"/>
    <property type="molecule type" value="Genomic_DNA"/>
</dbReference>
<proteinExistence type="predicted"/>
<evidence type="ECO:0000256" key="1">
    <source>
        <dbReference type="SAM" id="Coils"/>
    </source>
</evidence>